<dbReference type="EMBL" id="LAZR01003097">
    <property type="protein sequence ID" value="KKN22038.1"/>
    <property type="molecule type" value="Genomic_DNA"/>
</dbReference>
<gene>
    <name evidence="1" type="ORF">LCGC14_0919200</name>
</gene>
<protein>
    <recommendedName>
        <fullName evidence="2">HTH iclR-type domain-containing protein</fullName>
    </recommendedName>
</protein>
<name>A0A0F9RXW5_9ZZZZ</name>
<organism evidence="1">
    <name type="scientific">marine sediment metagenome</name>
    <dbReference type="NCBI Taxonomy" id="412755"/>
    <lineage>
        <taxon>unclassified sequences</taxon>
        <taxon>metagenomes</taxon>
        <taxon>ecological metagenomes</taxon>
    </lineage>
</organism>
<evidence type="ECO:0008006" key="2">
    <source>
        <dbReference type="Google" id="ProtNLM"/>
    </source>
</evidence>
<accession>A0A0F9RXW5</accession>
<sequence length="59" mass="6923">MEFLEKNHPKDFNIQEVADAAQFHRNTVSTYLKVLVAEKKIIISRTIKNVNLYSFINEI</sequence>
<evidence type="ECO:0000313" key="1">
    <source>
        <dbReference type="EMBL" id="KKN22038.1"/>
    </source>
</evidence>
<proteinExistence type="predicted"/>
<reference evidence="1" key="1">
    <citation type="journal article" date="2015" name="Nature">
        <title>Complex archaea that bridge the gap between prokaryotes and eukaryotes.</title>
        <authorList>
            <person name="Spang A."/>
            <person name="Saw J.H."/>
            <person name="Jorgensen S.L."/>
            <person name="Zaremba-Niedzwiedzka K."/>
            <person name="Martijn J."/>
            <person name="Lind A.E."/>
            <person name="van Eijk R."/>
            <person name="Schleper C."/>
            <person name="Guy L."/>
            <person name="Ettema T.J."/>
        </authorList>
    </citation>
    <scope>NUCLEOTIDE SEQUENCE</scope>
</reference>
<dbReference type="AlphaFoldDB" id="A0A0F9RXW5"/>
<comment type="caution">
    <text evidence="1">The sequence shown here is derived from an EMBL/GenBank/DDBJ whole genome shotgun (WGS) entry which is preliminary data.</text>
</comment>